<dbReference type="GO" id="GO:0005737">
    <property type="term" value="C:cytoplasm"/>
    <property type="evidence" value="ECO:0007669"/>
    <property type="project" value="UniProtKB-SubCell"/>
</dbReference>
<dbReference type="GO" id="GO:0004140">
    <property type="term" value="F:dephospho-CoA kinase activity"/>
    <property type="evidence" value="ECO:0007669"/>
    <property type="project" value="UniProtKB-UniRule"/>
</dbReference>
<dbReference type="PANTHER" id="PTHR10695">
    <property type="entry name" value="DEPHOSPHO-COA KINASE-RELATED"/>
    <property type="match status" value="1"/>
</dbReference>
<feature type="binding site" evidence="5">
    <location>
        <begin position="12"/>
        <end position="17"/>
    </location>
    <ligand>
        <name>ATP</name>
        <dbReference type="ChEBI" id="CHEBI:30616"/>
    </ligand>
</feature>
<gene>
    <name evidence="5" type="primary">coaE</name>
    <name evidence="7" type="ORF">BKM63_14965</name>
</gene>
<dbReference type="GO" id="GO:0015937">
    <property type="term" value="P:coenzyme A biosynthetic process"/>
    <property type="evidence" value="ECO:0007669"/>
    <property type="project" value="UniProtKB-UniRule"/>
</dbReference>
<evidence type="ECO:0000313" key="8">
    <source>
        <dbReference type="Proteomes" id="UP000182826"/>
    </source>
</evidence>
<comment type="function">
    <text evidence="5">Catalyzes the phosphorylation of the 3'-hydroxyl group of dephosphocoenzyme A to form coenzyme A.</text>
</comment>
<keyword evidence="5" id="KW-0963">Cytoplasm</keyword>
<evidence type="ECO:0000256" key="1">
    <source>
        <dbReference type="ARBA" id="ARBA00009018"/>
    </source>
</evidence>
<keyword evidence="2 5" id="KW-0547">Nucleotide-binding</keyword>
<keyword evidence="3 5" id="KW-0067">ATP-binding</keyword>
<dbReference type="Gene3D" id="3.40.50.300">
    <property type="entry name" value="P-loop containing nucleotide triphosphate hydrolases"/>
    <property type="match status" value="1"/>
</dbReference>
<dbReference type="PANTHER" id="PTHR10695:SF46">
    <property type="entry name" value="BIFUNCTIONAL COENZYME A SYNTHASE-RELATED"/>
    <property type="match status" value="1"/>
</dbReference>
<protein>
    <recommendedName>
        <fullName evidence="5 6">Dephospho-CoA kinase</fullName>
        <ecNumber evidence="5 6">2.7.1.24</ecNumber>
    </recommendedName>
    <alternativeName>
        <fullName evidence="5">Dephosphocoenzyme A kinase</fullName>
    </alternativeName>
</protein>
<evidence type="ECO:0000256" key="6">
    <source>
        <dbReference type="NCBIfam" id="TIGR00152"/>
    </source>
</evidence>
<comment type="pathway">
    <text evidence="5">Cofactor biosynthesis; coenzyme A biosynthesis; CoA from (R)-pantothenate: step 5/5.</text>
</comment>
<evidence type="ECO:0000256" key="2">
    <source>
        <dbReference type="ARBA" id="ARBA00022741"/>
    </source>
</evidence>
<dbReference type="OrthoDB" id="9812943at2"/>
<evidence type="ECO:0000256" key="4">
    <source>
        <dbReference type="ARBA" id="ARBA00022993"/>
    </source>
</evidence>
<dbReference type="GO" id="GO:0005524">
    <property type="term" value="F:ATP binding"/>
    <property type="evidence" value="ECO:0007669"/>
    <property type="project" value="UniProtKB-UniRule"/>
</dbReference>
<dbReference type="InterPro" id="IPR027417">
    <property type="entry name" value="P-loop_NTPase"/>
</dbReference>
<dbReference type="AlphaFoldDB" id="A0A1J7BQL8"/>
<organism evidence="7 8">
    <name type="scientific">Flavobacterium johnsoniae</name>
    <name type="common">Cytophaga johnsonae</name>
    <dbReference type="NCBI Taxonomy" id="986"/>
    <lineage>
        <taxon>Bacteria</taxon>
        <taxon>Pseudomonadati</taxon>
        <taxon>Bacteroidota</taxon>
        <taxon>Flavobacteriia</taxon>
        <taxon>Flavobacteriales</taxon>
        <taxon>Flavobacteriaceae</taxon>
        <taxon>Flavobacterium</taxon>
    </lineage>
</organism>
<reference evidence="7 8" key="1">
    <citation type="submission" date="2016-10" db="EMBL/GenBank/DDBJ databases">
        <title>Draft Genome Sequence of Rhizobacteria Flavobacterium johnsoniae CI04.</title>
        <authorList>
            <person name="Bravo J.I."/>
            <person name="Lozano G.L."/>
            <person name="Handelsman J."/>
        </authorList>
    </citation>
    <scope>NUCLEOTIDE SEQUENCE [LARGE SCALE GENOMIC DNA]</scope>
    <source>
        <strain evidence="7 8">CI04</strain>
    </source>
</reference>
<dbReference type="EMBL" id="MLFK01000008">
    <property type="protein sequence ID" value="OIV40999.1"/>
    <property type="molecule type" value="Genomic_DNA"/>
</dbReference>
<evidence type="ECO:0000256" key="5">
    <source>
        <dbReference type="HAMAP-Rule" id="MF_00376"/>
    </source>
</evidence>
<dbReference type="InterPro" id="IPR001977">
    <property type="entry name" value="Depp_CoAkinase"/>
</dbReference>
<comment type="similarity">
    <text evidence="1 5">Belongs to the CoaE family.</text>
</comment>
<keyword evidence="4 5" id="KW-0173">Coenzyme A biosynthesis</keyword>
<dbReference type="PROSITE" id="PS51219">
    <property type="entry name" value="DPCK"/>
    <property type="match status" value="1"/>
</dbReference>
<keyword evidence="8" id="KW-1185">Reference proteome</keyword>
<comment type="caution">
    <text evidence="7">The sequence shown here is derived from an EMBL/GenBank/DDBJ whole genome shotgun (WGS) entry which is preliminary data.</text>
</comment>
<dbReference type="UniPathway" id="UPA00241">
    <property type="reaction ID" value="UER00356"/>
</dbReference>
<dbReference type="CDD" id="cd02022">
    <property type="entry name" value="DPCK"/>
    <property type="match status" value="1"/>
</dbReference>
<dbReference type="RefSeq" id="WP_071637400.1">
    <property type="nucleotide sequence ID" value="NZ_MLFK01000008.1"/>
</dbReference>
<keyword evidence="5" id="KW-0808">Transferase</keyword>
<dbReference type="HAMAP" id="MF_00376">
    <property type="entry name" value="Dephospho_CoA_kinase"/>
    <property type="match status" value="1"/>
</dbReference>
<proteinExistence type="inferred from homology"/>
<dbReference type="Pfam" id="PF01121">
    <property type="entry name" value="CoaE"/>
    <property type="match status" value="1"/>
</dbReference>
<name>A0A1J7BQL8_FLAJO</name>
<sequence>MTKIIGLTGGIGSGKTSIAGFFKEMGIPVYIADDEAKKVMQSAEIINEIKSTFGESLFENNVLNRAKLAEIVFNNADELAKLNAIVHPAVKRDFQFWLAQHKNEELVVYEAAILFESGKYKDFDYIVTVTAPEEVRIERVMKRDNTTREHVLNRMQMQWNDEKRISLSNFVINNSNLKIAREEVVKILKILNIKQKQS</sequence>
<dbReference type="Proteomes" id="UP000182826">
    <property type="component" value="Unassembled WGS sequence"/>
</dbReference>
<comment type="subcellular location">
    <subcellularLocation>
        <location evidence="5">Cytoplasm</location>
    </subcellularLocation>
</comment>
<evidence type="ECO:0000313" key="7">
    <source>
        <dbReference type="EMBL" id="OIV40999.1"/>
    </source>
</evidence>
<dbReference type="NCBIfam" id="TIGR00152">
    <property type="entry name" value="dephospho-CoA kinase"/>
    <property type="match status" value="1"/>
</dbReference>
<dbReference type="SUPFAM" id="SSF52540">
    <property type="entry name" value="P-loop containing nucleoside triphosphate hydrolases"/>
    <property type="match status" value="1"/>
</dbReference>
<dbReference type="EC" id="2.7.1.24" evidence="5 6"/>
<accession>A0A1J7BQL8</accession>
<evidence type="ECO:0000256" key="3">
    <source>
        <dbReference type="ARBA" id="ARBA00022840"/>
    </source>
</evidence>
<keyword evidence="5 7" id="KW-0418">Kinase</keyword>
<comment type="catalytic activity">
    <reaction evidence="5">
        <text>3'-dephospho-CoA + ATP = ADP + CoA + H(+)</text>
        <dbReference type="Rhea" id="RHEA:18245"/>
        <dbReference type="ChEBI" id="CHEBI:15378"/>
        <dbReference type="ChEBI" id="CHEBI:30616"/>
        <dbReference type="ChEBI" id="CHEBI:57287"/>
        <dbReference type="ChEBI" id="CHEBI:57328"/>
        <dbReference type="ChEBI" id="CHEBI:456216"/>
        <dbReference type="EC" id="2.7.1.24"/>
    </reaction>
</comment>